<dbReference type="Pfam" id="PF07366">
    <property type="entry name" value="SnoaL"/>
    <property type="match status" value="1"/>
</dbReference>
<keyword evidence="2" id="KW-1185">Reference proteome</keyword>
<dbReference type="PANTHER" id="PTHR38436:SF1">
    <property type="entry name" value="ESTER CYCLASE"/>
    <property type="match status" value="1"/>
</dbReference>
<accession>A0A1D9I9E4</accession>
<sequence>MHTPIPDAELRARRERIVLDHFADEVRQDFDAVLSTFPHPRYELIATGHVFDGHDDVRRYYAQSRQAFPDQRSEIIQLRHADDAVVVEFWLLGTHRGNLNGLPPTGNPFRCRMTAFFLFDGDRLACERIYYDSLSMLRQLLAGLPAERRHQAIEALLGDARAPATATA</sequence>
<dbReference type="SUPFAM" id="SSF54427">
    <property type="entry name" value="NTF2-like"/>
    <property type="match status" value="1"/>
</dbReference>
<dbReference type="EMBL" id="CP017755">
    <property type="protein sequence ID" value="AOZ08701.1"/>
    <property type="molecule type" value="Genomic_DNA"/>
</dbReference>
<reference evidence="1 2" key="1">
    <citation type="submission" date="2016-10" db="EMBL/GenBank/DDBJ databases">
        <title>Complete genome sequences of three Cupriavidus strains isolated from various Malaysian environments.</title>
        <authorList>
            <person name="Abdullah A.A.-A."/>
            <person name="Shafie N.A.H."/>
            <person name="Lau N.S."/>
        </authorList>
    </citation>
    <scope>NUCLEOTIDE SEQUENCE [LARGE SCALE GENOMIC DNA]</scope>
    <source>
        <strain evidence="1 2">USMAA1020</strain>
    </source>
</reference>
<organism evidence="1 2">
    <name type="scientific">Cupriavidus malaysiensis</name>
    <dbReference type="NCBI Taxonomy" id="367825"/>
    <lineage>
        <taxon>Bacteria</taxon>
        <taxon>Pseudomonadati</taxon>
        <taxon>Pseudomonadota</taxon>
        <taxon>Betaproteobacteria</taxon>
        <taxon>Burkholderiales</taxon>
        <taxon>Burkholderiaceae</taxon>
        <taxon>Cupriavidus</taxon>
    </lineage>
</organism>
<dbReference type="Gene3D" id="3.10.450.50">
    <property type="match status" value="1"/>
</dbReference>
<protein>
    <submittedName>
        <fullName evidence="1">Ester cyclase</fullName>
    </submittedName>
</protein>
<dbReference type="InterPro" id="IPR032710">
    <property type="entry name" value="NTF2-like_dom_sf"/>
</dbReference>
<gene>
    <name evidence="1" type="ORF">BKK80_22510</name>
</gene>
<dbReference type="RefSeq" id="WP_071071379.1">
    <property type="nucleotide sequence ID" value="NZ_CP017755.1"/>
</dbReference>
<dbReference type="InterPro" id="IPR009959">
    <property type="entry name" value="Cyclase_SnoaL-like"/>
</dbReference>
<evidence type="ECO:0000313" key="1">
    <source>
        <dbReference type="EMBL" id="AOZ08701.1"/>
    </source>
</evidence>
<proteinExistence type="predicted"/>
<dbReference type="Proteomes" id="UP000177515">
    <property type="component" value="Chromosome 2"/>
</dbReference>
<evidence type="ECO:0000313" key="2">
    <source>
        <dbReference type="Proteomes" id="UP000177515"/>
    </source>
</evidence>
<dbReference type="PANTHER" id="PTHR38436">
    <property type="entry name" value="POLYKETIDE CYCLASE SNOAL-LIKE DOMAIN"/>
    <property type="match status" value="1"/>
</dbReference>
<name>A0A1D9I9E4_9BURK</name>